<protein>
    <submittedName>
        <fullName evidence="10">Transporter</fullName>
    </submittedName>
</protein>
<sequence>MKKLTRKTVFLGSALCLTASVSWGAMFPVAHSALQHMDPLYFSMIRYFIVTVILICFLLLKEGRPAFRFEGKGLKLLFYGTMAFTVYNFLVFSGQHLMGESGTITASIMEVLMPLISILIIWYRTKNKPTKSTLITISIALIGALLVITNGSLLFFTAAAQQLLPVLLIFFGVVGWVLYSLGGSEFKSWSTLRYSTLTCLLGTTTSMIIVVFASLFHLITVPDWSTLVSVKYEMSFMALMPGLVALLSWNAGLKALAPVNGILFISLVPITTFIIMSFQGYSISLNEFYGALLVIFALIQNNFNQRKIVKSHMKVELRATQDNV</sequence>
<feature type="transmembrane region" description="Helical" evidence="7">
    <location>
        <begin position="76"/>
        <end position="98"/>
    </location>
</feature>
<feature type="transmembrane region" description="Helical" evidence="7">
    <location>
        <begin position="232"/>
        <end position="249"/>
    </location>
</feature>
<feature type="chain" id="PRO_5008534936" evidence="8">
    <location>
        <begin position="25"/>
        <end position="324"/>
    </location>
</feature>
<evidence type="ECO:0000256" key="3">
    <source>
        <dbReference type="ARBA" id="ARBA00022475"/>
    </source>
</evidence>
<dbReference type="GO" id="GO:0005886">
    <property type="term" value="C:plasma membrane"/>
    <property type="evidence" value="ECO:0007669"/>
    <property type="project" value="UniProtKB-SubCell"/>
</dbReference>
<feature type="transmembrane region" description="Helical" evidence="7">
    <location>
        <begin position="162"/>
        <end position="182"/>
    </location>
</feature>
<feature type="transmembrane region" description="Helical" evidence="7">
    <location>
        <begin position="134"/>
        <end position="156"/>
    </location>
</feature>
<keyword evidence="4 7" id="KW-0812">Transmembrane</keyword>
<proteinExistence type="inferred from homology"/>
<evidence type="ECO:0000256" key="1">
    <source>
        <dbReference type="ARBA" id="ARBA00004651"/>
    </source>
</evidence>
<feature type="transmembrane region" description="Helical" evidence="7">
    <location>
        <begin position="104"/>
        <end position="122"/>
    </location>
</feature>
<feature type="transmembrane region" description="Helical" evidence="7">
    <location>
        <begin position="261"/>
        <end position="282"/>
    </location>
</feature>
<evidence type="ECO:0000256" key="2">
    <source>
        <dbReference type="ARBA" id="ARBA00007362"/>
    </source>
</evidence>
<dbReference type="Pfam" id="PF00892">
    <property type="entry name" value="EamA"/>
    <property type="match status" value="1"/>
</dbReference>
<dbReference type="AlphaFoldDB" id="A0A1B2DK89"/>
<evidence type="ECO:0000259" key="9">
    <source>
        <dbReference type="Pfam" id="PF00892"/>
    </source>
</evidence>
<feature type="domain" description="EamA" evidence="9">
    <location>
        <begin position="12"/>
        <end position="148"/>
    </location>
</feature>
<reference evidence="10" key="1">
    <citation type="submission" date="2016-08" db="EMBL/GenBank/DDBJ databases">
        <title>Complete Genome Seqeunce of Paenibacillus sp. BIHB 4019 from tea rhizoplane.</title>
        <authorList>
            <person name="Thakur R."/>
            <person name="Swarnkar M.K."/>
            <person name="Gulati A."/>
        </authorList>
    </citation>
    <scope>NUCLEOTIDE SEQUENCE [LARGE SCALE GENOMIC DNA]</scope>
    <source>
        <strain evidence="10">BIHB4019</strain>
    </source>
</reference>
<dbReference type="PANTHER" id="PTHR42920:SF14">
    <property type="entry name" value="TRANSPORTER, DRUG_METABOLITE EXPORTER FAMILY"/>
    <property type="match status" value="1"/>
</dbReference>
<keyword evidence="8" id="KW-0732">Signal</keyword>
<dbReference type="PANTHER" id="PTHR42920">
    <property type="entry name" value="OS03G0707200 PROTEIN-RELATED"/>
    <property type="match status" value="1"/>
</dbReference>
<feature type="transmembrane region" description="Helical" evidence="7">
    <location>
        <begin position="288"/>
        <end position="304"/>
    </location>
</feature>
<evidence type="ECO:0000313" key="10">
    <source>
        <dbReference type="EMBL" id="ANY68144.1"/>
    </source>
</evidence>
<dbReference type="EMBL" id="CP016808">
    <property type="protein sequence ID" value="ANY68144.1"/>
    <property type="molecule type" value="Genomic_DNA"/>
</dbReference>
<evidence type="ECO:0000256" key="5">
    <source>
        <dbReference type="ARBA" id="ARBA00022989"/>
    </source>
</evidence>
<evidence type="ECO:0000256" key="7">
    <source>
        <dbReference type="SAM" id="Phobius"/>
    </source>
</evidence>
<dbReference type="InterPro" id="IPR000620">
    <property type="entry name" value="EamA_dom"/>
</dbReference>
<evidence type="ECO:0000256" key="6">
    <source>
        <dbReference type="ARBA" id="ARBA00023136"/>
    </source>
</evidence>
<feature type="transmembrane region" description="Helical" evidence="7">
    <location>
        <begin position="40"/>
        <end position="60"/>
    </location>
</feature>
<dbReference type="InterPro" id="IPR051258">
    <property type="entry name" value="Diverse_Substrate_Transporter"/>
</dbReference>
<comment type="subcellular location">
    <subcellularLocation>
        <location evidence="1">Cell membrane</location>
        <topology evidence="1">Multi-pass membrane protein</topology>
    </subcellularLocation>
</comment>
<name>A0A1B2DK89_9BACL</name>
<comment type="similarity">
    <text evidence="2">Belongs to the EamA transporter family.</text>
</comment>
<gene>
    <name evidence="10" type="ORF">BBD42_17930</name>
</gene>
<evidence type="ECO:0000256" key="8">
    <source>
        <dbReference type="SAM" id="SignalP"/>
    </source>
</evidence>
<keyword evidence="3" id="KW-1003">Cell membrane</keyword>
<keyword evidence="5 7" id="KW-1133">Transmembrane helix</keyword>
<organism evidence="10">
    <name type="scientific">Paenibacillus sp. BIHB 4019</name>
    <dbReference type="NCBI Taxonomy" id="1870819"/>
    <lineage>
        <taxon>Bacteria</taxon>
        <taxon>Bacillati</taxon>
        <taxon>Bacillota</taxon>
        <taxon>Bacilli</taxon>
        <taxon>Bacillales</taxon>
        <taxon>Paenibacillaceae</taxon>
        <taxon>Paenibacillus</taxon>
    </lineage>
</organism>
<keyword evidence="6 7" id="KW-0472">Membrane</keyword>
<accession>A0A1B2DK89</accession>
<evidence type="ECO:0000256" key="4">
    <source>
        <dbReference type="ARBA" id="ARBA00022692"/>
    </source>
</evidence>
<feature type="transmembrane region" description="Helical" evidence="7">
    <location>
        <begin position="194"/>
        <end position="220"/>
    </location>
</feature>
<feature type="signal peptide" evidence="8">
    <location>
        <begin position="1"/>
        <end position="24"/>
    </location>
</feature>